<sequence>MNTKIEKIANRVLQGKGISYKEAHYLMGINGNEIYDLLYWANHIRYNSFKNVISLCSIKSAKQGRCSEDCRFCSQSSRYQTEISRFPLVEKEKISGAVERGKEYKSNCVGVVTSGYSLGGSVDFDKICDYVYELSKEEGISIHTSIGTITSEMAKKLVSSGVEMINHNLETSERYYPNICTTHLYKERVKTIEIAKKAGLKVCSGGIFGVGESVEDRLDLAFRLKTLDVDAIPLNFLSPIKGTPFSLEKALSPMDILKIIAVFRYIFPDKELKIAGGREENLRDLQSWMFYAGANSTIIGDYLTTKGKSPDDDLQMIKDFDLTYED</sequence>
<evidence type="ECO:0000259" key="15">
    <source>
        <dbReference type="PROSITE" id="PS51918"/>
    </source>
</evidence>
<name>A0A1E3XCS7_9BACT</name>
<dbReference type="Gene3D" id="3.20.20.70">
    <property type="entry name" value="Aldolase class I"/>
    <property type="match status" value="1"/>
</dbReference>
<dbReference type="CDD" id="cd01335">
    <property type="entry name" value="Radical_SAM"/>
    <property type="match status" value="1"/>
</dbReference>
<feature type="binding site" evidence="13 14">
    <location>
        <position position="273"/>
    </location>
    <ligand>
        <name>[2Fe-2S] cluster</name>
        <dbReference type="ChEBI" id="CHEBI:190135"/>
    </ligand>
</feature>
<comment type="cofactor">
    <cofactor evidence="13 14">
        <name>[4Fe-4S] cluster</name>
        <dbReference type="ChEBI" id="CHEBI:49883"/>
    </cofactor>
    <text evidence="13 14">Binds 1 [4Fe-4S] cluster. The cluster is coordinated with 3 cysteines and an exchangeable S-adenosyl-L-methionine.</text>
</comment>
<dbReference type="EMBL" id="MAYW01000028">
    <property type="protein sequence ID" value="ODS33445.1"/>
    <property type="molecule type" value="Genomic_DNA"/>
</dbReference>
<evidence type="ECO:0000313" key="17">
    <source>
        <dbReference type="Proteomes" id="UP000094056"/>
    </source>
</evidence>
<dbReference type="Pfam" id="PF06968">
    <property type="entry name" value="BATS"/>
    <property type="match status" value="1"/>
</dbReference>
<dbReference type="GO" id="GO:0004076">
    <property type="term" value="F:biotin synthase activity"/>
    <property type="evidence" value="ECO:0007669"/>
    <property type="project" value="UniProtKB-UniRule"/>
</dbReference>
<keyword evidence="9 13" id="KW-0093">Biotin biosynthesis</keyword>
<dbReference type="SMART" id="SM00876">
    <property type="entry name" value="BATS"/>
    <property type="match status" value="1"/>
</dbReference>
<dbReference type="Pfam" id="PF04055">
    <property type="entry name" value="Radical_SAM"/>
    <property type="match status" value="1"/>
</dbReference>
<evidence type="ECO:0000256" key="13">
    <source>
        <dbReference type="HAMAP-Rule" id="MF_01694"/>
    </source>
</evidence>
<dbReference type="InterPro" id="IPR010722">
    <property type="entry name" value="BATS_dom"/>
</dbReference>
<comment type="cofactor">
    <cofactor evidence="14">
        <name>[2Fe-2S] cluster</name>
        <dbReference type="ChEBI" id="CHEBI:190135"/>
    </cofactor>
    <text evidence="14">Binds 1 [2Fe-2S] cluster. The cluster is coordinated with 3 cysteines and 1 arginine.</text>
</comment>
<keyword evidence="4 13" id="KW-0004">4Fe-4S</keyword>
<dbReference type="InterPro" id="IPR058240">
    <property type="entry name" value="rSAM_sf"/>
</dbReference>
<evidence type="ECO:0000256" key="3">
    <source>
        <dbReference type="ARBA" id="ARBA00012236"/>
    </source>
</evidence>
<dbReference type="SUPFAM" id="SSF102114">
    <property type="entry name" value="Radical SAM enzymes"/>
    <property type="match status" value="1"/>
</dbReference>
<comment type="cofactor">
    <cofactor evidence="13">
        <name>[2Fe-2S] cluster</name>
        <dbReference type="ChEBI" id="CHEBI:190135"/>
    </cofactor>
    <text evidence="13">Binds 1 [2Fe-2S] cluster. The cluster is coordinated with 3 cysteines and 1 arginine.</text>
</comment>
<evidence type="ECO:0000256" key="4">
    <source>
        <dbReference type="ARBA" id="ARBA00022485"/>
    </source>
</evidence>
<dbReference type="UniPathway" id="UPA00078">
    <property type="reaction ID" value="UER00162"/>
</dbReference>
<dbReference type="NCBIfam" id="TIGR00433">
    <property type="entry name" value="bioB"/>
    <property type="match status" value="1"/>
</dbReference>
<evidence type="ECO:0000256" key="11">
    <source>
        <dbReference type="ARBA" id="ARBA00023014"/>
    </source>
</evidence>
<evidence type="ECO:0000256" key="1">
    <source>
        <dbReference type="ARBA" id="ARBA00004942"/>
    </source>
</evidence>
<dbReference type="SMART" id="SM00729">
    <property type="entry name" value="Elp3"/>
    <property type="match status" value="1"/>
</dbReference>
<dbReference type="GO" id="GO:0005506">
    <property type="term" value="F:iron ion binding"/>
    <property type="evidence" value="ECO:0007669"/>
    <property type="project" value="UniProtKB-UniRule"/>
</dbReference>
<organism evidence="16 17">
    <name type="scientific">Candidatus Scalindua rubra</name>
    <dbReference type="NCBI Taxonomy" id="1872076"/>
    <lineage>
        <taxon>Bacteria</taxon>
        <taxon>Pseudomonadati</taxon>
        <taxon>Planctomycetota</taxon>
        <taxon>Candidatus Brocadiia</taxon>
        <taxon>Candidatus Brocadiales</taxon>
        <taxon>Candidatus Scalinduaceae</taxon>
        <taxon>Candidatus Scalindua</taxon>
    </lineage>
</organism>
<evidence type="ECO:0000256" key="5">
    <source>
        <dbReference type="ARBA" id="ARBA00022679"/>
    </source>
</evidence>
<reference evidence="16 17" key="1">
    <citation type="submission" date="2016-07" db="EMBL/GenBank/DDBJ databases">
        <title>Draft genome of Scalindua rubra, obtained from a brine-seawater interface in the Red Sea, sheds light on salt adaptation in anammox bacteria.</title>
        <authorList>
            <person name="Speth D.R."/>
            <person name="Lagkouvardos I."/>
            <person name="Wang Y."/>
            <person name="Qian P.-Y."/>
            <person name="Dutilh B.E."/>
            <person name="Jetten M.S."/>
        </authorList>
    </citation>
    <scope>NUCLEOTIDE SEQUENCE [LARGE SCALE GENOMIC DNA]</scope>
    <source>
        <strain evidence="16">BSI-1</strain>
    </source>
</reference>
<dbReference type="GO" id="GO:0009102">
    <property type="term" value="P:biotin biosynthetic process"/>
    <property type="evidence" value="ECO:0007669"/>
    <property type="project" value="UniProtKB-UniRule"/>
</dbReference>
<keyword evidence="8 13" id="KW-0479">Metal-binding</keyword>
<dbReference type="SFLD" id="SFLDS00029">
    <property type="entry name" value="Radical_SAM"/>
    <property type="match status" value="1"/>
</dbReference>
<dbReference type="HAMAP" id="MF_01694">
    <property type="entry name" value="BioB"/>
    <property type="match status" value="1"/>
</dbReference>
<dbReference type="PROSITE" id="PS51918">
    <property type="entry name" value="RADICAL_SAM"/>
    <property type="match status" value="1"/>
</dbReference>
<dbReference type="GO" id="GO:0051539">
    <property type="term" value="F:4 iron, 4 sulfur cluster binding"/>
    <property type="evidence" value="ECO:0007669"/>
    <property type="project" value="UniProtKB-KW"/>
</dbReference>
<accession>A0A1E3XCS7</accession>
<evidence type="ECO:0000256" key="12">
    <source>
        <dbReference type="ARBA" id="ARBA00051157"/>
    </source>
</evidence>
<evidence type="ECO:0000256" key="8">
    <source>
        <dbReference type="ARBA" id="ARBA00022723"/>
    </source>
</evidence>
<feature type="binding site" evidence="13 14">
    <location>
        <position position="73"/>
    </location>
    <ligand>
        <name>[4Fe-4S] cluster</name>
        <dbReference type="ChEBI" id="CHEBI:49883"/>
        <note>4Fe-4S-S-AdoMet</note>
    </ligand>
</feature>
<dbReference type="PIRSF" id="PIRSF001619">
    <property type="entry name" value="Biotin_synth"/>
    <property type="match status" value="1"/>
</dbReference>
<feature type="binding site" evidence="13 14">
    <location>
        <position position="70"/>
    </location>
    <ligand>
        <name>[4Fe-4S] cluster</name>
        <dbReference type="ChEBI" id="CHEBI:49883"/>
        <note>4Fe-4S-S-AdoMet</note>
    </ligand>
</feature>
<evidence type="ECO:0000256" key="2">
    <source>
        <dbReference type="ARBA" id="ARBA00010765"/>
    </source>
</evidence>
<comment type="caution">
    <text evidence="16">The sequence shown here is derived from an EMBL/GenBank/DDBJ whole genome shotgun (WGS) entry which is preliminary data.</text>
</comment>
<dbReference type="PANTHER" id="PTHR22976">
    <property type="entry name" value="BIOTIN SYNTHASE"/>
    <property type="match status" value="1"/>
</dbReference>
<dbReference type="GO" id="GO:0051537">
    <property type="term" value="F:2 iron, 2 sulfur cluster binding"/>
    <property type="evidence" value="ECO:0007669"/>
    <property type="project" value="UniProtKB-KW"/>
</dbReference>
<dbReference type="AlphaFoldDB" id="A0A1E3XCS7"/>
<keyword evidence="6 13" id="KW-0949">S-adenosyl-L-methionine</keyword>
<dbReference type="InterPro" id="IPR007197">
    <property type="entry name" value="rSAM"/>
</dbReference>
<comment type="pathway">
    <text evidence="1 13">Cofactor biosynthesis; biotin biosynthesis; biotin from 7,8-diaminononanoate: step 2/2.</text>
</comment>
<gene>
    <name evidence="13" type="primary">bioB</name>
    <name evidence="16" type="ORF">SCARUB_01417</name>
</gene>
<evidence type="ECO:0000256" key="7">
    <source>
        <dbReference type="ARBA" id="ARBA00022714"/>
    </source>
</evidence>
<feature type="binding site" evidence="13 14">
    <location>
        <position position="203"/>
    </location>
    <ligand>
        <name>[2Fe-2S] cluster</name>
        <dbReference type="ChEBI" id="CHEBI:190135"/>
    </ligand>
</feature>
<dbReference type="PANTHER" id="PTHR22976:SF2">
    <property type="entry name" value="BIOTIN SYNTHASE, MITOCHONDRIAL"/>
    <property type="match status" value="1"/>
</dbReference>
<keyword evidence="10 13" id="KW-0408">Iron</keyword>
<keyword evidence="11 13" id="KW-0411">Iron-sulfur</keyword>
<protein>
    <recommendedName>
        <fullName evidence="3 13">Biotin synthase</fullName>
        <ecNumber evidence="3 13">2.8.1.6</ecNumber>
    </recommendedName>
</protein>
<comment type="catalytic activity">
    <reaction evidence="12 13">
        <text>(4R,5S)-dethiobiotin + (sulfur carrier)-SH + 2 reduced [2Fe-2S]-[ferredoxin] + 2 S-adenosyl-L-methionine = (sulfur carrier)-H + biotin + 2 5'-deoxyadenosine + 2 L-methionine + 2 oxidized [2Fe-2S]-[ferredoxin]</text>
        <dbReference type="Rhea" id="RHEA:22060"/>
        <dbReference type="Rhea" id="RHEA-COMP:10000"/>
        <dbReference type="Rhea" id="RHEA-COMP:10001"/>
        <dbReference type="Rhea" id="RHEA-COMP:14737"/>
        <dbReference type="Rhea" id="RHEA-COMP:14739"/>
        <dbReference type="ChEBI" id="CHEBI:17319"/>
        <dbReference type="ChEBI" id="CHEBI:29917"/>
        <dbReference type="ChEBI" id="CHEBI:33737"/>
        <dbReference type="ChEBI" id="CHEBI:33738"/>
        <dbReference type="ChEBI" id="CHEBI:57586"/>
        <dbReference type="ChEBI" id="CHEBI:57844"/>
        <dbReference type="ChEBI" id="CHEBI:59789"/>
        <dbReference type="ChEBI" id="CHEBI:64428"/>
        <dbReference type="ChEBI" id="CHEBI:149473"/>
        <dbReference type="EC" id="2.8.1.6"/>
    </reaction>
</comment>
<comment type="subunit">
    <text evidence="13">Homodimer.</text>
</comment>
<dbReference type="SFLD" id="SFLDG01060">
    <property type="entry name" value="BATS_domain_containing"/>
    <property type="match status" value="1"/>
</dbReference>
<comment type="function">
    <text evidence="13">Catalyzes the conversion of dethiobiotin (DTB) to biotin by the insertion of a sulfur atom into dethiobiotin via a radical-based mechanism.</text>
</comment>
<evidence type="ECO:0000256" key="6">
    <source>
        <dbReference type="ARBA" id="ARBA00022691"/>
    </source>
</evidence>
<comment type="caution">
    <text evidence="13">Lacks conserved residue(s) required for the propagation of feature annotation.</text>
</comment>
<dbReference type="Proteomes" id="UP000094056">
    <property type="component" value="Unassembled WGS sequence"/>
</dbReference>
<comment type="similarity">
    <text evidence="2 13">Belongs to the radical SAM superfamily. Biotin synthase family.</text>
</comment>
<dbReference type="PATRIC" id="fig|1872076.5.peg.1639"/>
<keyword evidence="7 13" id="KW-0001">2Fe-2S</keyword>
<dbReference type="InterPro" id="IPR006638">
    <property type="entry name" value="Elp3/MiaA/NifB-like_rSAM"/>
</dbReference>
<evidence type="ECO:0000313" key="16">
    <source>
        <dbReference type="EMBL" id="ODS33445.1"/>
    </source>
</evidence>
<evidence type="ECO:0000256" key="14">
    <source>
        <dbReference type="PIRSR" id="PIRSR001619-1"/>
    </source>
</evidence>
<evidence type="ECO:0000256" key="10">
    <source>
        <dbReference type="ARBA" id="ARBA00023004"/>
    </source>
</evidence>
<proteinExistence type="inferred from homology"/>
<dbReference type="InterPro" id="IPR013785">
    <property type="entry name" value="Aldolase_TIM"/>
</dbReference>
<dbReference type="SFLD" id="SFLDG01278">
    <property type="entry name" value="biotin_synthase_like"/>
    <property type="match status" value="1"/>
</dbReference>
<feature type="domain" description="Radical SAM core" evidence="15">
    <location>
        <begin position="48"/>
        <end position="269"/>
    </location>
</feature>
<keyword evidence="5 13" id="KW-0808">Transferase</keyword>
<feature type="binding site" evidence="13 14">
    <location>
        <position position="66"/>
    </location>
    <ligand>
        <name>[4Fe-4S] cluster</name>
        <dbReference type="ChEBI" id="CHEBI:49883"/>
        <note>4Fe-4S-S-AdoMet</note>
    </ligand>
</feature>
<evidence type="ECO:0000256" key="9">
    <source>
        <dbReference type="ARBA" id="ARBA00022756"/>
    </source>
</evidence>
<dbReference type="EC" id="2.8.1.6" evidence="3 13"/>
<dbReference type="InterPro" id="IPR002684">
    <property type="entry name" value="Biotin_synth/BioAB"/>
</dbReference>
<dbReference type="InterPro" id="IPR024177">
    <property type="entry name" value="Biotin_synthase"/>
</dbReference>